<accession>A0A9P3GGJ8</accession>
<feature type="region of interest" description="Disordered" evidence="1">
    <location>
        <begin position="505"/>
        <end position="534"/>
    </location>
</feature>
<organism evidence="2 3">
    <name type="scientific">Phanerochaete sordida</name>
    <dbReference type="NCBI Taxonomy" id="48140"/>
    <lineage>
        <taxon>Eukaryota</taxon>
        <taxon>Fungi</taxon>
        <taxon>Dikarya</taxon>
        <taxon>Basidiomycota</taxon>
        <taxon>Agaricomycotina</taxon>
        <taxon>Agaricomycetes</taxon>
        <taxon>Polyporales</taxon>
        <taxon>Phanerochaetaceae</taxon>
        <taxon>Phanerochaete</taxon>
    </lineage>
</organism>
<dbReference type="AlphaFoldDB" id="A0A9P3GGJ8"/>
<dbReference type="PRINTS" id="PR00929">
    <property type="entry name" value="ATHOOK"/>
</dbReference>
<dbReference type="Proteomes" id="UP000703269">
    <property type="component" value="Unassembled WGS sequence"/>
</dbReference>
<feature type="compositionally biased region" description="Basic and acidic residues" evidence="1">
    <location>
        <begin position="39"/>
        <end position="60"/>
    </location>
</feature>
<sequence length="687" mass="72689">MGLSPPRSPRNPFTAQGHAEVINAASKHNARLTKLMQARGERDGDTSSPAKREVAKDLRPRAKRKRPPVASSAPAPVAGPSAAPAAPEANSWYLDLDTWTWRREEPVPGAPSAGPRSDAGPSSAVPGASHPTGAAKRPRGRPRLPDELRKTHPAPAGARPRGRPPLPPHLRKNAPTGRPRGRPRKSVPGAELDGASASPEKGQAQPEKPKRPRGRPRKHPLPAPPPQPLPALPRTPPPAPMSLLDIQVPITPTLLRRAQGFPTTDDSEGSSMTLVQPAARAPLRQAAVPEEEEEGSDIARPAAPEEEEEGSDVVEYVGLDREAKIRSAHASEKSVELSAADFEPSPFVASPQEDASSVAKAPHEVLPWKPPPSTPMPALACDGQDRSSEALRPTAAHVFHPPTVQPSQASPPPPQRSSTPPAPVQPANQAVARLAPAQLSVVAQPPQPILPPTPASSSQAPDDLAARSLGRSPQVHPSEATLQLAQPSPLQQAVARAVSEIQANAAGPQSSIQQAGSSLDIEPVQQDQTPDEDEDVEMAVAAGDSTDDSAVPEYQSLLDLVHALAAYLQTHPHGRPGPFFIGSYAMLIDEKTRVGEAYARGVAGQVRETLKGRAGWAFRSRLQAMSASFARGQQSVELAYTCGCPYLLSKHFRACGGSMHVTVREVQGMPAAYAGVKGVRVLVRVEH</sequence>
<proteinExistence type="predicted"/>
<gene>
    <name evidence="2" type="ORF">PsYK624_113930</name>
</gene>
<protein>
    <submittedName>
        <fullName evidence="2">Uncharacterized protein</fullName>
    </submittedName>
</protein>
<feature type="region of interest" description="Disordered" evidence="1">
    <location>
        <begin position="327"/>
        <end position="480"/>
    </location>
</feature>
<feature type="region of interest" description="Disordered" evidence="1">
    <location>
        <begin position="36"/>
        <end position="89"/>
    </location>
</feature>
<feature type="compositionally biased region" description="Pro residues" evidence="1">
    <location>
        <begin position="221"/>
        <end position="240"/>
    </location>
</feature>
<dbReference type="SMART" id="SM00384">
    <property type="entry name" value="AT_hook"/>
    <property type="match status" value="4"/>
</dbReference>
<feature type="compositionally biased region" description="Polar residues" evidence="1">
    <location>
        <begin position="507"/>
        <end position="517"/>
    </location>
</feature>
<feature type="compositionally biased region" description="Low complexity" evidence="1">
    <location>
        <begin position="68"/>
        <end position="87"/>
    </location>
</feature>
<feature type="compositionally biased region" description="Pro residues" evidence="1">
    <location>
        <begin position="409"/>
        <end position="424"/>
    </location>
</feature>
<keyword evidence="3" id="KW-1185">Reference proteome</keyword>
<feature type="compositionally biased region" description="Basic residues" evidence="1">
    <location>
        <begin position="210"/>
        <end position="220"/>
    </location>
</feature>
<dbReference type="OrthoDB" id="10682279at2759"/>
<evidence type="ECO:0000313" key="3">
    <source>
        <dbReference type="Proteomes" id="UP000703269"/>
    </source>
</evidence>
<name>A0A9P3GGJ8_9APHY</name>
<comment type="caution">
    <text evidence="2">The sequence shown here is derived from an EMBL/GenBank/DDBJ whole genome shotgun (WGS) entry which is preliminary data.</text>
</comment>
<evidence type="ECO:0000313" key="2">
    <source>
        <dbReference type="EMBL" id="GJE95212.1"/>
    </source>
</evidence>
<reference evidence="2 3" key="1">
    <citation type="submission" date="2021-08" db="EMBL/GenBank/DDBJ databases">
        <title>Draft Genome Sequence of Phanerochaete sordida strain YK-624.</title>
        <authorList>
            <person name="Mori T."/>
            <person name="Dohra H."/>
            <person name="Suzuki T."/>
            <person name="Kawagishi H."/>
            <person name="Hirai H."/>
        </authorList>
    </citation>
    <scope>NUCLEOTIDE SEQUENCE [LARGE SCALE GENOMIC DNA]</scope>
    <source>
        <strain evidence="2 3">YK-624</strain>
    </source>
</reference>
<feature type="region of interest" description="Disordered" evidence="1">
    <location>
        <begin position="281"/>
        <end position="312"/>
    </location>
</feature>
<evidence type="ECO:0000256" key="1">
    <source>
        <dbReference type="SAM" id="MobiDB-lite"/>
    </source>
</evidence>
<dbReference type="EMBL" id="BPQB01000047">
    <property type="protein sequence ID" value="GJE95212.1"/>
    <property type="molecule type" value="Genomic_DNA"/>
</dbReference>
<feature type="region of interest" description="Disordered" evidence="1">
    <location>
        <begin position="103"/>
        <end position="243"/>
    </location>
</feature>
<dbReference type="InterPro" id="IPR017956">
    <property type="entry name" value="AT_hook_DNA-bd_motif"/>
</dbReference>
<dbReference type="GO" id="GO:0003677">
    <property type="term" value="F:DNA binding"/>
    <property type="evidence" value="ECO:0007669"/>
    <property type="project" value="InterPro"/>
</dbReference>
<feature type="compositionally biased region" description="Pro residues" evidence="1">
    <location>
        <begin position="445"/>
        <end position="454"/>
    </location>
</feature>